<keyword evidence="9 12" id="KW-0472">Membrane</keyword>
<comment type="function">
    <text evidence="10">Mannosyltransferase that operates in the biosynthetic pathway of dolichol-linked oligosaccharides, the glycan precursors employed in protein asparagine (N)-glycosylation. The assembly of dolichol-linked oligosaccharides begins on the cytosolic side of the endoplasmic reticulum membrane and finishes in its lumen. The sequential addition of sugars to dolichol pyrophosphate produces dolichol-linked oligosaccharides containing fourteen sugars, including two GlcNAcs, nine mannoses and three glucoses. Once assembled, the oligosaccharide is transferred from the lipid to nascent proteins by oligosaccharyltransferases. In the lumen of the endoplasmic reticulum, adds the eighth mannose residue in an alpha-1,6 linkage onto Man(7)GlcNAc(2)-PP-dolichol to produce Man(8)GlcNAc(2)-PP-dolichol.</text>
</comment>
<evidence type="ECO:0000256" key="12">
    <source>
        <dbReference type="RuleBase" id="RU363075"/>
    </source>
</evidence>
<evidence type="ECO:0000256" key="8">
    <source>
        <dbReference type="ARBA" id="ARBA00022989"/>
    </source>
</evidence>
<keyword evidence="4 12" id="KW-0328">Glycosyltransferase</keyword>
<feature type="transmembrane region" description="Helical" evidence="12">
    <location>
        <begin position="324"/>
        <end position="344"/>
    </location>
</feature>
<comment type="catalytic activity">
    <reaction evidence="11">
        <text>an alpha-D-Man-(1-&gt;2)-alpha-D-Man-(1-&gt;2)-alpha-D-Man-(1-&gt;3)-[alpha-D-Man-(1-&gt;2)-alpha-D-Man-(1-&gt;3)-alpha-D-Man-(1-&gt;6)]-beta-D-Man-(1-&gt;4)-beta-D-GlcNAc-(1-&gt;4)-alpha-D-GlcNAc-diphospho-di-trans,poly-cis-dolichol + a di-trans,poly-cis-dolichyl beta-D-mannosyl phosphate = an alpha-D-Man-(1-&gt;2)-alpha-D-Man-(1-&gt;2)-alpha-D-Man-(1-&gt;3)-[alpha-D-Man-(1-&gt;2)-alpha-D-Man-(1-&gt;3)-[alpha-D-Man-(1-&gt;6)]-alpha-D-Man-(1-&gt;6)]-beta-D-Man-(1-&gt;4)-beta-D-GlcNAc-(1-&gt;4)-alpha-D-GlcNAc-diphospho-di-trans,poly-cis-dolichol + a di-trans,poly-cis-dolichyl phosphate + H(+)</text>
        <dbReference type="Rhea" id="RHEA:29535"/>
        <dbReference type="Rhea" id="RHEA-COMP:19498"/>
        <dbReference type="Rhea" id="RHEA-COMP:19501"/>
        <dbReference type="Rhea" id="RHEA-COMP:19518"/>
        <dbReference type="Rhea" id="RHEA-COMP:19519"/>
        <dbReference type="ChEBI" id="CHEBI:15378"/>
        <dbReference type="ChEBI" id="CHEBI:57683"/>
        <dbReference type="ChEBI" id="CHEBI:58211"/>
        <dbReference type="ChEBI" id="CHEBI:132517"/>
        <dbReference type="ChEBI" id="CHEBI:132519"/>
        <dbReference type="EC" id="2.4.1.260"/>
    </reaction>
    <physiologicalReaction direction="left-to-right" evidence="11">
        <dbReference type="Rhea" id="RHEA:29536"/>
    </physiologicalReaction>
</comment>
<dbReference type="Proteomes" id="UP001642501">
    <property type="component" value="Unassembled WGS sequence"/>
</dbReference>
<feature type="transmembrane region" description="Helical" evidence="12">
    <location>
        <begin position="65"/>
        <end position="86"/>
    </location>
</feature>
<evidence type="ECO:0000256" key="6">
    <source>
        <dbReference type="ARBA" id="ARBA00022692"/>
    </source>
</evidence>
<keyword evidence="6 12" id="KW-0812">Transmembrane</keyword>
<protein>
    <recommendedName>
        <fullName evidence="12">Mannosyltransferase</fullName>
        <ecNumber evidence="12">2.4.1.-</ecNumber>
    </recommendedName>
</protein>
<gene>
    <name evidence="13" type="primary">ECM39</name>
    <name evidence="13" type="ORF">SEPCBS57363_002368</name>
</gene>
<comment type="caution">
    <text evidence="13">The sequence shown here is derived from an EMBL/GenBank/DDBJ whole genome shotgun (WGS) entry which is preliminary data.</text>
</comment>
<evidence type="ECO:0000256" key="5">
    <source>
        <dbReference type="ARBA" id="ARBA00022679"/>
    </source>
</evidence>
<organism evidence="13 14">
    <name type="scientific">Sporothrix epigloea</name>
    <dbReference type="NCBI Taxonomy" id="1892477"/>
    <lineage>
        <taxon>Eukaryota</taxon>
        <taxon>Fungi</taxon>
        <taxon>Dikarya</taxon>
        <taxon>Ascomycota</taxon>
        <taxon>Pezizomycotina</taxon>
        <taxon>Sordariomycetes</taxon>
        <taxon>Sordariomycetidae</taxon>
        <taxon>Ophiostomatales</taxon>
        <taxon>Ophiostomataceae</taxon>
        <taxon>Sporothrix</taxon>
    </lineage>
</organism>
<evidence type="ECO:0000256" key="3">
    <source>
        <dbReference type="ARBA" id="ARBA00007063"/>
    </source>
</evidence>
<keyword evidence="8 12" id="KW-1133">Transmembrane helix</keyword>
<comment type="pathway">
    <text evidence="2">Protein modification; protein glycosylation.</text>
</comment>
<dbReference type="GO" id="GO:0052917">
    <property type="term" value="F:dol-P-Man:Man(7)GlcNAc(2)-PP-Dol alpha-1,6-mannosyltransferase activity"/>
    <property type="evidence" value="ECO:0007669"/>
    <property type="project" value="UniProtKB-EC"/>
</dbReference>
<dbReference type="PANTHER" id="PTHR22760">
    <property type="entry name" value="GLYCOSYLTRANSFERASE"/>
    <property type="match status" value="1"/>
</dbReference>
<feature type="transmembrane region" description="Helical" evidence="12">
    <location>
        <begin position="237"/>
        <end position="255"/>
    </location>
</feature>
<feature type="transmembrane region" description="Helical" evidence="12">
    <location>
        <begin position="106"/>
        <end position="124"/>
    </location>
</feature>
<feature type="transmembrane region" description="Helical" evidence="12">
    <location>
        <begin position="160"/>
        <end position="176"/>
    </location>
</feature>
<keyword evidence="14" id="KW-1185">Reference proteome</keyword>
<dbReference type="InterPro" id="IPR005599">
    <property type="entry name" value="GPI_mannosylTrfase"/>
</dbReference>
<evidence type="ECO:0000256" key="2">
    <source>
        <dbReference type="ARBA" id="ARBA00004922"/>
    </source>
</evidence>
<feature type="transmembrane region" description="Helical" evidence="12">
    <location>
        <begin position="197"/>
        <end position="225"/>
    </location>
</feature>
<feature type="transmembrane region" description="Helical" evidence="12">
    <location>
        <begin position="390"/>
        <end position="417"/>
    </location>
</feature>
<evidence type="ECO:0000256" key="1">
    <source>
        <dbReference type="ARBA" id="ARBA00004477"/>
    </source>
</evidence>
<feature type="transmembrane region" description="Helical" evidence="12">
    <location>
        <begin position="6"/>
        <end position="25"/>
    </location>
</feature>
<keyword evidence="5 13" id="KW-0808">Transferase</keyword>
<evidence type="ECO:0000256" key="9">
    <source>
        <dbReference type="ARBA" id="ARBA00023136"/>
    </source>
</evidence>
<evidence type="ECO:0000256" key="11">
    <source>
        <dbReference type="ARBA" id="ARBA00048899"/>
    </source>
</evidence>
<accession>A0ABP0DFH6</accession>
<reference evidence="13 14" key="1">
    <citation type="submission" date="2024-01" db="EMBL/GenBank/DDBJ databases">
        <authorList>
            <person name="Allen C."/>
            <person name="Tagirdzhanova G."/>
        </authorList>
    </citation>
    <scope>NUCLEOTIDE SEQUENCE [LARGE SCALE GENOMIC DNA]</scope>
    <source>
        <strain evidence="13 14">CBS 573.63</strain>
    </source>
</reference>
<evidence type="ECO:0000256" key="7">
    <source>
        <dbReference type="ARBA" id="ARBA00022824"/>
    </source>
</evidence>
<evidence type="ECO:0000256" key="10">
    <source>
        <dbReference type="ARBA" id="ARBA00044721"/>
    </source>
</evidence>
<dbReference type="EC" id="2.4.1.-" evidence="12"/>
<feature type="transmembrane region" description="Helical" evidence="12">
    <location>
        <begin position="351"/>
        <end position="370"/>
    </location>
</feature>
<evidence type="ECO:0000313" key="13">
    <source>
        <dbReference type="EMBL" id="CAK7266979.1"/>
    </source>
</evidence>
<dbReference type="Pfam" id="PF03901">
    <property type="entry name" value="Glyco_transf_22"/>
    <property type="match status" value="1"/>
</dbReference>
<evidence type="ECO:0000313" key="14">
    <source>
        <dbReference type="Proteomes" id="UP001642501"/>
    </source>
</evidence>
<sequence length="653" mass="69602">MKSIDALDALLTLLIPALVLVHLLVAPYTKVEESFNIQAAHDILVFGTPTGRGAGLRLEQRYDHFAFPGAVSRTFVGAVVLAGIGQPVIQLANSVGALLGGPAAQMAVRGILGLANAGAMLALSRSLGAVCGKSTARWYLALQASQFHVLFYASRTLPNMFAFFLTTSAFSFLLTPQRSSAGVVAAAWPSRRTGGRIRVALCLLTFAGVIFRAELALLLASVVLYLVLVPLISVERVLYTVAIAVAVALTLSVPVDSYFWQTFPPLPAWPELQSFIFNVVHGQSSEWGTSPWHYYFSSALPRLLLNPLVPLLCIPLALRCPATSGPASLLVWPSLLFVAVYSLQPHKEARFVLYVVPPLTAAAALGAEQLTKTVFQRKEHSANSGPVYKLAWYVLVASIPAALAAGMAMLLLSALNYPGGEALRVLRELAQEDATASASVSPASSSQSPFVVMAHADVLACMTGVTLFGSVMGTTLLSHRFAVEQRGVDLARAANIAAKDHVKSDRLLPAGKTNMQTASISGKYKPETQLVIDKTEDAAQLSDPAFWAQFDYLLVESPAEVATPVSAWETVAVVEGYAGVELLRPGQQTASCFEEASSPNVVGHGATVARLRQTVRSVTGGWWVGPRMSPRIHILRRAKGEGAVANAREAMPA</sequence>
<comment type="subcellular location">
    <subcellularLocation>
        <location evidence="1 12">Endoplasmic reticulum membrane</location>
        <topology evidence="1 12">Multi-pass membrane protein</topology>
    </subcellularLocation>
</comment>
<name>A0ABP0DFH6_9PEZI</name>
<dbReference type="PANTHER" id="PTHR22760:SF1">
    <property type="entry name" value="DOL-P-MAN:MAN(7)GLCNAC(2)-PP-DOL ALPHA-1,6-MANNOSYLTRANSFERASE"/>
    <property type="match status" value="1"/>
</dbReference>
<proteinExistence type="inferred from homology"/>
<dbReference type="EMBL" id="CAWUOM010000030">
    <property type="protein sequence ID" value="CAK7266979.1"/>
    <property type="molecule type" value="Genomic_DNA"/>
</dbReference>
<evidence type="ECO:0000256" key="4">
    <source>
        <dbReference type="ARBA" id="ARBA00022676"/>
    </source>
</evidence>
<comment type="similarity">
    <text evidence="3 12">Belongs to the glycosyltransferase 22 family.</text>
</comment>
<keyword evidence="7 12" id="KW-0256">Endoplasmic reticulum</keyword>